<dbReference type="EMBL" id="JBHUMX010000036">
    <property type="protein sequence ID" value="MFD2629423.1"/>
    <property type="molecule type" value="Genomic_DNA"/>
</dbReference>
<protein>
    <recommendedName>
        <fullName evidence="3">Sporulation histidine kinase inhibitor Sda</fullName>
    </recommendedName>
</protein>
<sequence>MEFTKEELFYFQRDREFLAELLHKYDDDKIKIKIEEEIRFLESILTH</sequence>
<proteinExistence type="predicted"/>
<evidence type="ECO:0000313" key="1">
    <source>
        <dbReference type="EMBL" id="MFD2629423.1"/>
    </source>
</evidence>
<gene>
    <name evidence="1" type="ORF">ACFSUN_11595</name>
</gene>
<reference evidence="2" key="1">
    <citation type="journal article" date="2019" name="Int. J. Syst. Evol. Microbiol.">
        <title>The Global Catalogue of Microorganisms (GCM) 10K type strain sequencing project: providing services to taxonomists for standard genome sequencing and annotation.</title>
        <authorList>
            <consortium name="The Broad Institute Genomics Platform"/>
            <consortium name="The Broad Institute Genome Sequencing Center for Infectious Disease"/>
            <person name="Wu L."/>
            <person name="Ma J."/>
        </authorList>
    </citation>
    <scope>NUCLEOTIDE SEQUENCE [LARGE SCALE GENOMIC DNA]</scope>
    <source>
        <strain evidence="2">TISTR 1858</strain>
    </source>
</reference>
<organism evidence="1 2">
    <name type="scientific">Oceanobacillus kapialis</name>
    <dbReference type="NCBI Taxonomy" id="481353"/>
    <lineage>
        <taxon>Bacteria</taxon>
        <taxon>Bacillati</taxon>
        <taxon>Bacillota</taxon>
        <taxon>Bacilli</taxon>
        <taxon>Bacillales</taxon>
        <taxon>Bacillaceae</taxon>
        <taxon>Oceanobacillus</taxon>
    </lineage>
</organism>
<accession>A0ABW5Q1N6</accession>
<name>A0ABW5Q1N6_9BACI</name>
<keyword evidence="2" id="KW-1185">Reference proteome</keyword>
<dbReference type="RefSeq" id="WP_379562216.1">
    <property type="nucleotide sequence ID" value="NZ_CP085256.1"/>
</dbReference>
<evidence type="ECO:0008006" key="3">
    <source>
        <dbReference type="Google" id="ProtNLM"/>
    </source>
</evidence>
<dbReference type="Proteomes" id="UP001597451">
    <property type="component" value="Unassembled WGS sequence"/>
</dbReference>
<comment type="caution">
    <text evidence="1">The sequence shown here is derived from an EMBL/GenBank/DDBJ whole genome shotgun (WGS) entry which is preliminary data.</text>
</comment>
<evidence type="ECO:0000313" key="2">
    <source>
        <dbReference type="Proteomes" id="UP001597451"/>
    </source>
</evidence>